<gene>
    <name evidence="1" type="ORF">NCTC11801_04617</name>
</gene>
<evidence type="ECO:0000313" key="1">
    <source>
        <dbReference type="EMBL" id="SUC33575.1"/>
    </source>
</evidence>
<dbReference type="RefSeq" id="WP_102140490.1">
    <property type="nucleotide sequence ID" value="NZ_CP077317.1"/>
</dbReference>
<sequence length="72" mass="8374">MKAEQISTHSFKYRGFLIVKLPAKTMNPVTRYHVQRNDDSFGLFDSMSDAKKYIDSLFVIIDELPFYPLIKG</sequence>
<dbReference type="EMBL" id="UGTZ01000001">
    <property type="protein sequence ID" value="SUC33575.1"/>
    <property type="molecule type" value="Genomic_DNA"/>
</dbReference>
<proteinExistence type="predicted"/>
<accession>A0A379FXY8</accession>
<organism evidence="1 2">
    <name type="scientific">Providencia rettgeri</name>
    <dbReference type="NCBI Taxonomy" id="587"/>
    <lineage>
        <taxon>Bacteria</taxon>
        <taxon>Pseudomonadati</taxon>
        <taxon>Pseudomonadota</taxon>
        <taxon>Gammaproteobacteria</taxon>
        <taxon>Enterobacterales</taxon>
        <taxon>Morganellaceae</taxon>
        <taxon>Providencia</taxon>
    </lineage>
</organism>
<dbReference type="AlphaFoldDB" id="A0A379FXY8"/>
<evidence type="ECO:0000313" key="2">
    <source>
        <dbReference type="Proteomes" id="UP000254208"/>
    </source>
</evidence>
<protein>
    <submittedName>
        <fullName evidence="1">Uncharacterized protein</fullName>
    </submittedName>
</protein>
<dbReference type="GeneID" id="93671095"/>
<name>A0A379FXY8_PRORE</name>
<reference evidence="1 2" key="1">
    <citation type="submission" date="2018-06" db="EMBL/GenBank/DDBJ databases">
        <authorList>
            <consortium name="Pathogen Informatics"/>
            <person name="Doyle S."/>
        </authorList>
    </citation>
    <scope>NUCLEOTIDE SEQUENCE [LARGE SCALE GENOMIC DNA]</scope>
    <source>
        <strain evidence="1 2">NCTC11801</strain>
    </source>
</reference>
<dbReference type="Proteomes" id="UP000254208">
    <property type="component" value="Unassembled WGS sequence"/>
</dbReference>